<accession>M0HPW9</accession>
<dbReference type="EMBL" id="AOLK01000015">
    <property type="protein sequence ID" value="ELZ85767.1"/>
    <property type="molecule type" value="Genomic_DNA"/>
</dbReference>
<feature type="domain" description="VWFA" evidence="2">
    <location>
        <begin position="312"/>
        <end position="494"/>
    </location>
</feature>
<dbReference type="AlphaFoldDB" id="M0HPW9"/>
<gene>
    <name evidence="3" type="ORF">C453_08128</name>
</gene>
<keyword evidence="1" id="KW-1133">Transmembrane helix</keyword>
<reference evidence="3 4" key="1">
    <citation type="journal article" date="2014" name="PLoS Genet.">
        <title>Phylogenetically driven sequencing of extremely halophilic archaea reveals strategies for static and dynamic osmo-response.</title>
        <authorList>
            <person name="Becker E.A."/>
            <person name="Seitzer P.M."/>
            <person name="Tritt A."/>
            <person name="Larsen D."/>
            <person name="Krusor M."/>
            <person name="Yao A.I."/>
            <person name="Wu D."/>
            <person name="Madern D."/>
            <person name="Eisen J.A."/>
            <person name="Darling A.E."/>
            <person name="Facciotti M.T."/>
        </authorList>
    </citation>
    <scope>NUCLEOTIDE SEQUENCE [LARGE SCALE GENOMIC DNA]</scope>
    <source>
        <strain evidence="3 4">ATCC BAA-1513</strain>
    </source>
</reference>
<name>M0HPW9_HALEO</name>
<dbReference type="PANTHER" id="PTHR10579">
    <property type="entry name" value="CALCIUM-ACTIVATED CHLORIDE CHANNEL REGULATOR"/>
    <property type="match status" value="1"/>
</dbReference>
<dbReference type="Pfam" id="PF00092">
    <property type="entry name" value="VWA"/>
    <property type="match status" value="1"/>
</dbReference>
<dbReference type="CDD" id="cd00198">
    <property type="entry name" value="vWFA"/>
    <property type="match status" value="1"/>
</dbReference>
<keyword evidence="1" id="KW-0812">Transmembrane</keyword>
<evidence type="ECO:0000313" key="3">
    <source>
        <dbReference type="EMBL" id="ELZ85767.1"/>
    </source>
</evidence>
<dbReference type="STRING" id="1230453.C453_08128"/>
<dbReference type="InterPro" id="IPR002035">
    <property type="entry name" value="VWF_A"/>
</dbReference>
<dbReference type="PATRIC" id="fig|1230453.4.peg.1581"/>
<dbReference type="PROSITE" id="PS50234">
    <property type="entry name" value="VWFA"/>
    <property type="match status" value="1"/>
</dbReference>
<dbReference type="InterPro" id="IPR055713">
    <property type="entry name" value="DUF7289"/>
</dbReference>
<dbReference type="RefSeq" id="WP_008323770.1">
    <property type="nucleotide sequence ID" value="NZ_AOLK01000015.1"/>
</dbReference>
<dbReference type="Gene3D" id="3.40.50.410">
    <property type="entry name" value="von Willebrand factor, type A domain"/>
    <property type="match status" value="1"/>
</dbReference>
<evidence type="ECO:0000256" key="1">
    <source>
        <dbReference type="SAM" id="Phobius"/>
    </source>
</evidence>
<dbReference type="SMART" id="SM00327">
    <property type="entry name" value="VWA"/>
    <property type="match status" value="1"/>
</dbReference>
<protein>
    <submittedName>
        <fullName evidence="3">von Willebrand factor A</fullName>
    </submittedName>
</protein>
<keyword evidence="4" id="KW-1185">Reference proteome</keyword>
<proteinExistence type="predicted"/>
<dbReference type="Pfam" id="PF23960">
    <property type="entry name" value="DUF7289"/>
    <property type="match status" value="1"/>
</dbReference>
<dbReference type="SUPFAM" id="SSF53300">
    <property type="entry name" value="vWA-like"/>
    <property type="match status" value="1"/>
</dbReference>
<keyword evidence="1" id="KW-0472">Membrane</keyword>
<dbReference type="OrthoDB" id="148042at2157"/>
<evidence type="ECO:0000259" key="2">
    <source>
        <dbReference type="PROSITE" id="PS50234"/>
    </source>
</evidence>
<dbReference type="InterPro" id="IPR036465">
    <property type="entry name" value="vWFA_dom_sf"/>
</dbReference>
<evidence type="ECO:0000313" key="4">
    <source>
        <dbReference type="Proteomes" id="UP000011612"/>
    </source>
</evidence>
<sequence>MTGLRTDVRAASEVLGYVLLLGMVFAGMTTVLVVGGSLLDDVTSQNEGQSVSMAFSELDVQMTSLTRGEAATRGELRIGTEVGQHARVERNGSLAVSINDQCTATVPLSSIRYETEDGRTVAYEGGGILEVSGGGTAAVLSPPDVTYANGTVDISVVNVTGRVTGAETKVAKNLDTSAATSANITDTLFDTSHDCGRPNNVTITVESDFARAWEQHLRTEFDPEESALERTGRTVELQLGANDLPPEANDSRNEIVPASALEVDDTSKTIRVQKDGAQNVTYSVYVTPLGGGPQVSQIESVPGDVTFREPIDVVFVIDESGSMAGSKMQNTKLAAKSFVGLMNDSRDSAGVVGYNWSATYHSEPSQSTYMTSDFSNTNTSIDGLQTDGGTNLEDGLRRGHAMLDLEANPSNERVIVLLSDGQPTVDQDPDATPVDIADEIGDDGITVYTVGAGSESNFDPQLLKDIANETGGTYSHAEDPEDLDDVFNEIFKTIAESNQIVRKPVSVAYNVGGGTYYPRIVGESSHVASTTTNNTTVLNVNDPAAPGQFSYSQDVQDGEVTTLKPVTMECEPEALELTNVVHSNDTRTYREVRCTDLVNSSVDTIDEPSNITLYRDGYNVSSLLDRKSAWWQDDLRNDTFDGLLHANDTLDLKSNEVVVVLEYPNGDQTYNRIVALYRIGLPDEETRLDYIVDVTVTDVELGE</sequence>
<dbReference type="InterPro" id="IPR051266">
    <property type="entry name" value="CLCR"/>
</dbReference>
<comment type="caution">
    <text evidence="3">The sequence shown here is derived from an EMBL/GenBank/DDBJ whole genome shotgun (WGS) entry which is preliminary data.</text>
</comment>
<organism evidence="3 4">
    <name type="scientific">Haloferax elongans ATCC BAA-1513</name>
    <dbReference type="NCBI Taxonomy" id="1230453"/>
    <lineage>
        <taxon>Archaea</taxon>
        <taxon>Methanobacteriati</taxon>
        <taxon>Methanobacteriota</taxon>
        <taxon>Stenosarchaea group</taxon>
        <taxon>Halobacteria</taxon>
        <taxon>Halobacteriales</taxon>
        <taxon>Haloferacaceae</taxon>
        <taxon>Haloferax</taxon>
    </lineage>
</organism>
<dbReference type="Proteomes" id="UP000011612">
    <property type="component" value="Unassembled WGS sequence"/>
</dbReference>
<feature type="transmembrane region" description="Helical" evidence="1">
    <location>
        <begin position="14"/>
        <end position="39"/>
    </location>
</feature>
<dbReference type="PANTHER" id="PTHR10579:SF43">
    <property type="entry name" value="ZINC FINGER (C3HC4-TYPE RING FINGER) FAMILY PROTEIN"/>
    <property type="match status" value="1"/>
</dbReference>